<name>A0A432XMK9_9GAMM</name>
<dbReference type="AlphaFoldDB" id="A0A432XMK9"/>
<evidence type="ECO:0000313" key="4">
    <source>
        <dbReference type="Proteomes" id="UP000286985"/>
    </source>
</evidence>
<protein>
    <submittedName>
        <fullName evidence="3">Alkaline phosphatase</fullName>
    </submittedName>
</protein>
<feature type="domain" description="VTT" evidence="2">
    <location>
        <begin position="58"/>
        <end position="163"/>
    </location>
</feature>
<feature type="transmembrane region" description="Helical" evidence="1">
    <location>
        <begin position="139"/>
        <end position="166"/>
    </location>
</feature>
<keyword evidence="1" id="KW-1133">Transmembrane helix</keyword>
<feature type="transmembrane region" description="Helical" evidence="1">
    <location>
        <begin position="24"/>
        <end position="52"/>
    </location>
</feature>
<evidence type="ECO:0000313" key="3">
    <source>
        <dbReference type="EMBL" id="RUO49940.1"/>
    </source>
</evidence>
<dbReference type="Pfam" id="PF09335">
    <property type="entry name" value="VTT_dom"/>
    <property type="match status" value="1"/>
</dbReference>
<dbReference type="PANTHER" id="PTHR42709">
    <property type="entry name" value="ALKALINE PHOSPHATASE LIKE PROTEIN"/>
    <property type="match status" value="1"/>
</dbReference>
<reference evidence="4" key="1">
    <citation type="journal article" date="2018" name="Front. Microbiol.">
        <title>Genome-Based Analysis Reveals the Taxonomy and Diversity of the Family Idiomarinaceae.</title>
        <authorList>
            <person name="Liu Y."/>
            <person name="Lai Q."/>
            <person name="Shao Z."/>
        </authorList>
    </citation>
    <scope>NUCLEOTIDE SEQUENCE [LARGE SCALE GENOMIC DNA]</scope>
    <source>
        <strain evidence="4">908033</strain>
    </source>
</reference>
<feature type="transmembrane region" description="Helical" evidence="1">
    <location>
        <begin position="181"/>
        <end position="198"/>
    </location>
</feature>
<dbReference type="EMBL" id="PIPU01000001">
    <property type="protein sequence ID" value="RUO49940.1"/>
    <property type="molecule type" value="Genomic_DNA"/>
</dbReference>
<gene>
    <name evidence="3" type="ORF">CWE24_05595</name>
</gene>
<keyword evidence="1" id="KW-0812">Transmembrane</keyword>
<dbReference type="PANTHER" id="PTHR42709:SF11">
    <property type="entry name" value="DEDA FAMILY PROTEIN"/>
    <property type="match status" value="1"/>
</dbReference>
<accession>A0A432XMK9</accession>
<organism evidence="3 4">
    <name type="scientific">Pseudidiomarina donghaiensis</name>
    <dbReference type="NCBI Taxonomy" id="519452"/>
    <lineage>
        <taxon>Bacteria</taxon>
        <taxon>Pseudomonadati</taxon>
        <taxon>Pseudomonadota</taxon>
        <taxon>Gammaproteobacteria</taxon>
        <taxon>Alteromonadales</taxon>
        <taxon>Idiomarinaceae</taxon>
        <taxon>Pseudidiomarina</taxon>
    </lineage>
</organism>
<feature type="transmembrane region" description="Helical" evidence="1">
    <location>
        <begin position="59"/>
        <end position="85"/>
    </location>
</feature>
<keyword evidence="1" id="KW-0472">Membrane</keyword>
<comment type="caution">
    <text evidence="3">The sequence shown here is derived from an EMBL/GenBank/DDBJ whole genome shotgun (WGS) entry which is preliminary data.</text>
</comment>
<keyword evidence="4" id="KW-1185">Reference proteome</keyword>
<dbReference type="Proteomes" id="UP000286985">
    <property type="component" value="Unassembled WGS sequence"/>
</dbReference>
<dbReference type="InterPro" id="IPR032816">
    <property type="entry name" value="VTT_dom"/>
</dbReference>
<dbReference type="OrthoDB" id="9130337at2"/>
<dbReference type="GO" id="GO:0005886">
    <property type="term" value="C:plasma membrane"/>
    <property type="evidence" value="ECO:0007669"/>
    <property type="project" value="TreeGrafter"/>
</dbReference>
<evidence type="ECO:0000256" key="1">
    <source>
        <dbReference type="SAM" id="Phobius"/>
    </source>
</evidence>
<proteinExistence type="predicted"/>
<dbReference type="STRING" id="519452.SAMN04488139_1260"/>
<dbReference type="InterPro" id="IPR051311">
    <property type="entry name" value="DedA_domain"/>
</dbReference>
<sequence>MTPVQQTNNKRADRWLARFADSNYVLLAIFIASFLESLIVPIPLELILIPLLMHQRDRLWSIATVTLLGCLLGASVGYGVGLWFFDDVGDAVLTWLGYHDAFEDFTARFAEHGFATLLLVGISPIPFQVGMLSAGSAEYPYGLFMLAAIIARGIRYYGLALLVYWFGEAVLRWWQQYNRKAGWVVLVAALSVYFVYLLI</sequence>
<evidence type="ECO:0000259" key="2">
    <source>
        <dbReference type="Pfam" id="PF09335"/>
    </source>
</evidence>
<feature type="transmembrane region" description="Helical" evidence="1">
    <location>
        <begin position="105"/>
        <end position="127"/>
    </location>
</feature>